<name>A0AAJ7XDT2_PETMA</name>
<feature type="region of interest" description="Disordered" evidence="2">
    <location>
        <begin position="417"/>
        <end position="504"/>
    </location>
</feature>
<dbReference type="RefSeq" id="XP_032830751.1">
    <property type="nucleotide sequence ID" value="XM_032974860.1"/>
</dbReference>
<feature type="domain" description="STIM1/2 Orai1-activating region" evidence="3">
    <location>
        <begin position="194"/>
        <end position="292"/>
    </location>
</feature>
<dbReference type="PANTHER" id="PTHR15136">
    <property type="entry name" value="STROMAL INTERACTION MOLECULE HOMOLOG"/>
    <property type="match status" value="1"/>
</dbReference>
<dbReference type="Gene3D" id="1.10.150.50">
    <property type="entry name" value="Transcription Factor, Ets-1"/>
    <property type="match status" value="1"/>
</dbReference>
<gene>
    <name evidence="5" type="primary">LOC116954261</name>
</gene>
<feature type="compositionally biased region" description="Low complexity" evidence="2">
    <location>
        <begin position="473"/>
        <end position="487"/>
    </location>
</feature>
<feature type="compositionally biased region" description="Polar residues" evidence="2">
    <location>
        <begin position="417"/>
        <end position="430"/>
    </location>
</feature>
<dbReference type="Gene3D" id="1.10.287.3550">
    <property type="match status" value="1"/>
</dbReference>
<dbReference type="GO" id="GO:0002115">
    <property type="term" value="P:store-operated calcium entry"/>
    <property type="evidence" value="ECO:0007669"/>
    <property type="project" value="TreeGrafter"/>
</dbReference>
<dbReference type="Pfam" id="PF16533">
    <property type="entry name" value="SOAR"/>
    <property type="match status" value="1"/>
</dbReference>
<evidence type="ECO:0000313" key="5">
    <source>
        <dbReference type="RefSeq" id="XP_032830751.1"/>
    </source>
</evidence>
<evidence type="ECO:0000256" key="2">
    <source>
        <dbReference type="SAM" id="MobiDB-lite"/>
    </source>
</evidence>
<evidence type="ECO:0000313" key="4">
    <source>
        <dbReference type="Proteomes" id="UP001318040"/>
    </source>
</evidence>
<feature type="compositionally biased region" description="Basic residues" evidence="2">
    <location>
        <begin position="488"/>
        <end position="504"/>
    </location>
</feature>
<dbReference type="SUPFAM" id="SSF47769">
    <property type="entry name" value="SAM/Pointed domain"/>
    <property type="match status" value="1"/>
</dbReference>
<sequence length="504" mass="54870">MVELPQYLENFLENNIDGPSLPRLAITNHTFMTTILKIPERSHRHKLQLKALDVVLFGAPLSAQRSRVKDVALAVAVVAAVTGCWLALVQRRRALEHVARVTSELDSLQKAEQSLLDMQARLLKAQEEQRQAEEEKQNLEMRLHQEATKRAQECSAQPADEHELRGQGEWSLGEWAVDERAVGEWVAGERVEYEPSVLQAWLQLTHEMEVVHHATARSHAERQLSVARDMAEKVQRKRSSVLGAFYIAHSASLDEVDHKILTAKQALYDVTNSLRERLHRWQEIERVCGFSIVQNPGLNALQVRLIEGRQGDDEIPASASMPVLSSRPSSSSLSLPSSQSANQLPSKSHVTRSVANDMAPAALRARFAHLPQSDWSRTVSHDPLPLAGHLHKPKVAFTAGYVRQGTSMESLGSISSAPLGCISQSPTGQVPSGPGHSPSGPEDSSESDTSGGGTSGSLRRGGANSPGSHAMRSSPTAAAVAAGAPVTKKSRASKITRIFKKASI</sequence>
<feature type="region of interest" description="Disordered" evidence="2">
    <location>
        <begin position="316"/>
        <end position="350"/>
    </location>
</feature>
<feature type="compositionally biased region" description="Low complexity" evidence="2">
    <location>
        <begin position="318"/>
        <end position="346"/>
    </location>
</feature>
<dbReference type="CDD" id="cd11722">
    <property type="entry name" value="SOAR"/>
    <property type="match status" value="1"/>
</dbReference>
<keyword evidence="1" id="KW-0175">Coiled coil</keyword>
<feature type="compositionally biased region" description="Low complexity" evidence="2">
    <location>
        <begin position="431"/>
        <end position="442"/>
    </location>
</feature>
<dbReference type="PANTHER" id="PTHR15136:SF5">
    <property type="entry name" value="STROMAL INTERACTION MOLECULE HOMOLOG"/>
    <property type="match status" value="1"/>
</dbReference>
<keyword evidence="4" id="KW-1185">Reference proteome</keyword>
<dbReference type="InterPro" id="IPR013761">
    <property type="entry name" value="SAM/pointed_sf"/>
</dbReference>
<dbReference type="InterPro" id="IPR032393">
    <property type="entry name" value="SOAR_STIM1/2"/>
</dbReference>
<reference evidence="5" key="1">
    <citation type="submission" date="2025-08" db="UniProtKB">
        <authorList>
            <consortium name="RefSeq"/>
        </authorList>
    </citation>
    <scope>IDENTIFICATION</scope>
    <source>
        <tissue evidence="5">Sperm</tissue>
    </source>
</reference>
<feature type="coiled-coil region" evidence="1">
    <location>
        <begin position="108"/>
        <end position="149"/>
    </location>
</feature>
<dbReference type="GO" id="GO:0005246">
    <property type="term" value="F:calcium channel regulator activity"/>
    <property type="evidence" value="ECO:0007669"/>
    <property type="project" value="InterPro"/>
</dbReference>
<proteinExistence type="predicted"/>
<protein>
    <submittedName>
        <fullName evidence="5">Stromal interaction molecule 1-like isoform X2</fullName>
    </submittedName>
</protein>
<dbReference type="GO" id="GO:0005783">
    <property type="term" value="C:endoplasmic reticulum"/>
    <property type="evidence" value="ECO:0007669"/>
    <property type="project" value="TreeGrafter"/>
</dbReference>
<organism evidence="4 5">
    <name type="scientific">Petromyzon marinus</name>
    <name type="common">Sea lamprey</name>
    <dbReference type="NCBI Taxonomy" id="7757"/>
    <lineage>
        <taxon>Eukaryota</taxon>
        <taxon>Metazoa</taxon>
        <taxon>Chordata</taxon>
        <taxon>Craniata</taxon>
        <taxon>Vertebrata</taxon>
        <taxon>Cyclostomata</taxon>
        <taxon>Hyperoartia</taxon>
        <taxon>Petromyzontiformes</taxon>
        <taxon>Petromyzontidae</taxon>
        <taxon>Petromyzon</taxon>
    </lineage>
</organism>
<dbReference type="AlphaFoldDB" id="A0AAJ7XDT2"/>
<dbReference type="GO" id="GO:0005886">
    <property type="term" value="C:plasma membrane"/>
    <property type="evidence" value="ECO:0007669"/>
    <property type="project" value="TreeGrafter"/>
</dbReference>
<dbReference type="GO" id="GO:0006874">
    <property type="term" value="P:intracellular calcium ion homeostasis"/>
    <property type="evidence" value="ECO:0007669"/>
    <property type="project" value="TreeGrafter"/>
</dbReference>
<dbReference type="GO" id="GO:0005509">
    <property type="term" value="F:calcium ion binding"/>
    <property type="evidence" value="ECO:0007669"/>
    <property type="project" value="TreeGrafter"/>
</dbReference>
<evidence type="ECO:0000259" key="3">
    <source>
        <dbReference type="Pfam" id="PF16533"/>
    </source>
</evidence>
<evidence type="ECO:0000256" key="1">
    <source>
        <dbReference type="SAM" id="Coils"/>
    </source>
</evidence>
<dbReference type="InterPro" id="IPR037608">
    <property type="entry name" value="STIM1/2"/>
</dbReference>
<accession>A0AAJ7XDT2</accession>
<dbReference type="Proteomes" id="UP001318040">
    <property type="component" value="Chromosome 3"/>
</dbReference>